<organism evidence="1 2">
    <name type="scientific">Nicotiana tabacum</name>
    <name type="common">Common tobacco</name>
    <dbReference type="NCBI Taxonomy" id="4097"/>
    <lineage>
        <taxon>Eukaryota</taxon>
        <taxon>Viridiplantae</taxon>
        <taxon>Streptophyta</taxon>
        <taxon>Embryophyta</taxon>
        <taxon>Tracheophyta</taxon>
        <taxon>Spermatophyta</taxon>
        <taxon>Magnoliopsida</taxon>
        <taxon>eudicotyledons</taxon>
        <taxon>Gunneridae</taxon>
        <taxon>Pentapetalae</taxon>
        <taxon>asterids</taxon>
        <taxon>lamiids</taxon>
        <taxon>Solanales</taxon>
        <taxon>Solanaceae</taxon>
        <taxon>Nicotianoideae</taxon>
        <taxon>Nicotianeae</taxon>
        <taxon>Nicotiana</taxon>
    </lineage>
</organism>
<name>A0AC58TH78_TOBAC</name>
<reference evidence="2" key="2">
    <citation type="submission" date="2025-08" db="UniProtKB">
        <authorList>
            <consortium name="RefSeq"/>
        </authorList>
    </citation>
    <scope>IDENTIFICATION</scope>
    <source>
        <tissue evidence="2">Leaf</tissue>
    </source>
</reference>
<dbReference type="RefSeq" id="XP_075096551.1">
    <property type="nucleotide sequence ID" value="XM_075240450.1"/>
</dbReference>
<proteinExistence type="predicted"/>
<evidence type="ECO:0000313" key="1">
    <source>
        <dbReference type="Proteomes" id="UP000790787"/>
    </source>
</evidence>
<reference evidence="1" key="1">
    <citation type="journal article" date="2014" name="Nat. Commun.">
        <title>The tobacco genome sequence and its comparison with those of tomato and potato.</title>
        <authorList>
            <person name="Sierro N."/>
            <person name="Battey J.N."/>
            <person name="Ouadi S."/>
            <person name="Bakaher N."/>
            <person name="Bovet L."/>
            <person name="Willig A."/>
            <person name="Goepfert S."/>
            <person name="Peitsch M.C."/>
            <person name="Ivanov N.V."/>
        </authorList>
    </citation>
    <scope>NUCLEOTIDE SEQUENCE [LARGE SCALE GENOMIC DNA]</scope>
</reference>
<evidence type="ECO:0000313" key="2">
    <source>
        <dbReference type="RefSeq" id="XP_075096551.1"/>
    </source>
</evidence>
<dbReference type="Proteomes" id="UP000790787">
    <property type="component" value="Chromosome 20"/>
</dbReference>
<keyword evidence="1" id="KW-1185">Reference proteome</keyword>
<accession>A0AC58TH78</accession>
<protein>
    <submittedName>
        <fullName evidence="2">Mitochondrial protein AtMg00860</fullName>
    </submittedName>
</protein>
<gene>
    <name evidence="2" type="primary">LOC142174620</name>
</gene>
<sequence>MEHLRKVFQVLRENELYIKREKCEFSQSKVHFLGHVISNGKLRMNEDKVHAIQEWETLIKVTALRSFLVLVNYYRRFISGYSAKAALLTKLLKKNKPWVWMEHYQKAFECLKASVTEEPVLALPDFAKTFEVHIDASDFAIEGVLMQDKHLITFESRKLNEMERRYTMQEKEMTAITLKKITPKQARWQDFLAEFDYALEYKPGKGNIVADALSRKADLAAITSARWDIWETIKEGMQHDPAAKHLIEFMQQHCAAVIANRRD</sequence>